<dbReference type="SUPFAM" id="SSF52440">
    <property type="entry name" value="PreATP-grasp domain"/>
    <property type="match status" value="1"/>
</dbReference>
<sequence length="388" mass="43734">MQRLRFDPRPDWDAQAEGLGFTWRHTGGELYWDETAAHAFTMAEVEDGIEAPTEELHSMCLDLVAEAVQSERLMEQLDIPEPMRDYVADSWNRGDPSLYGRFDFAYDGTGPAKLYEYNADTPTSIYETGVFQWLWLEDQIKAGVLPADADQFNSLHEKLVDRFRAIFPNGGFVHFSSDADFVEDRQTVRFLEDLARQAGLDPQFVAIDQIGLNADGQFVDHENWIIQAMFKLYPWEQMLRDDYAAPLPTAGVTVLEPAWKSILSNKAILPLLWERHAGHPNLLEAYFEDDPAPSALGSSYVRKPLFSREGANVELIDQGRSVAEVVDGGYGGGRWIRQALCNPPSFDGNHVIVGSWVVGVEAAGMSLREDTSLITRNTSRFVPHFIRD</sequence>
<dbReference type="Proteomes" id="UP000539957">
    <property type="component" value="Unassembled WGS sequence"/>
</dbReference>
<keyword evidence="8" id="KW-1185">Reference proteome</keyword>
<dbReference type="SUPFAM" id="SSF56059">
    <property type="entry name" value="Glutathione synthetase ATP-binding domain-like"/>
    <property type="match status" value="1"/>
</dbReference>
<dbReference type="AlphaFoldDB" id="A0A7W7INW2"/>
<dbReference type="Pfam" id="PF03738">
    <property type="entry name" value="GSP_synth"/>
    <property type="match status" value="1"/>
</dbReference>
<dbReference type="Gene3D" id="3.30.1490.330">
    <property type="match status" value="1"/>
</dbReference>
<evidence type="ECO:0000256" key="5">
    <source>
        <dbReference type="ARBA" id="ARBA00022842"/>
    </source>
</evidence>
<name>A0A7W7INW2_9CAUL</name>
<keyword evidence="2" id="KW-0479">Metal-binding</keyword>
<dbReference type="GO" id="GO:0016874">
    <property type="term" value="F:ligase activity"/>
    <property type="evidence" value="ECO:0007669"/>
    <property type="project" value="UniProtKB-KW"/>
</dbReference>
<protein>
    <submittedName>
        <fullName evidence="7">Glutathionylspermidine synthase</fullName>
    </submittedName>
</protein>
<reference evidence="7 8" key="1">
    <citation type="submission" date="2020-08" db="EMBL/GenBank/DDBJ databases">
        <title>Functional genomics of gut bacteria from endangered species of beetles.</title>
        <authorList>
            <person name="Carlos-Shanley C."/>
        </authorList>
    </citation>
    <scope>NUCLEOTIDE SEQUENCE [LARGE SCALE GENOMIC DNA]</scope>
    <source>
        <strain evidence="7 8">S00123</strain>
    </source>
</reference>
<dbReference type="GO" id="GO:0005524">
    <property type="term" value="F:ATP binding"/>
    <property type="evidence" value="ECO:0007669"/>
    <property type="project" value="UniProtKB-KW"/>
</dbReference>
<dbReference type="GO" id="GO:0046872">
    <property type="term" value="F:metal ion binding"/>
    <property type="evidence" value="ECO:0007669"/>
    <property type="project" value="UniProtKB-KW"/>
</dbReference>
<proteinExistence type="predicted"/>
<evidence type="ECO:0000313" key="8">
    <source>
        <dbReference type="Proteomes" id="UP000539957"/>
    </source>
</evidence>
<organism evidence="7 8">
    <name type="scientific">Brevundimonas bullata</name>
    <dbReference type="NCBI Taxonomy" id="13160"/>
    <lineage>
        <taxon>Bacteria</taxon>
        <taxon>Pseudomonadati</taxon>
        <taxon>Pseudomonadota</taxon>
        <taxon>Alphaproteobacteria</taxon>
        <taxon>Caulobacterales</taxon>
        <taxon>Caulobacteraceae</taxon>
        <taxon>Brevundimonas</taxon>
    </lineage>
</organism>
<dbReference type="EMBL" id="JACHKY010000002">
    <property type="protein sequence ID" value="MBB4797816.1"/>
    <property type="molecule type" value="Genomic_DNA"/>
</dbReference>
<evidence type="ECO:0000259" key="6">
    <source>
        <dbReference type="Pfam" id="PF03738"/>
    </source>
</evidence>
<dbReference type="InterPro" id="IPR005494">
    <property type="entry name" value="GSPS_pre-ATP-grasp-like_dom"/>
</dbReference>
<dbReference type="RefSeq" id="WP_184268676.1">
    <property type="nucleotide sequence ID" value="NZ_JACHKY010000002.1"/>
</dbReference>
<evidence type="ECO:0000256" key="1">
    <source>
        <dbReference type="ARBA" id="ARBA00022598"/>
    </source>
</evidence>
<comment type="caution">
    <text evidence="7">The sequence shown here is derived from an EMBL/GenBank/DDBJ whole genome shotgun (WGS) entry which is preliminary data.</text>
</comment>
<keyword evidence="3" id="KW-0547">Nucleotide-binding</keyword>
<evidence type="ECO:0000256" key="4">
    <source>
        <dbReference type="ARBA" id="ARBA00022840"/>
    </source>
</evidence>
<evidence type="ECO:0000256" key="3">
    <source>
        <dbReference type="ARBA" id="ARBA00022741"/>
    </source>
</evidence>
<evidence type="ECO:0000256" key="2">
    <source>
        <dbReference type="ARBA" id="ARBA00022723"/>
    </source>
</evidence>
<accession>A0A7W7INW2</accession>
<keyword evidence="4" id="KW-0067">ATP-binding</keyword>
<keyword evidence="1" id="KW-0436">Ligase</keyword>
<evidence type="ECO:0000313" key="7">
    <source>
        <dbReference type="EMBL" id="MBB4797816.1"/>
    </source>
</evidence>
<gene>
    <name evidence="7" type="ORF">HNP32_001540</name>
</gene>
<keyword evidence="5" id="KW-0460">Magnesium</keyword>
<feature type="domain" description="Glutathionylspermidine synthase pre-ATP-grasp-like" evidence="6">
    <location>
        <begin position="12"/>
        <end position="386"/>
    </location>
</feature>
<dbReference type="InterPro" id="IPR016185">
    <property type="entry name" value="PreATP-grasp_dom_sf"/>
</dbReference>